<evidence type="ECO:0000256" key="10">
    <source>
        <dbReference type="ARBA" id="ARBA00023159"/>
    </source>
</evidence>
<keyword evidence="11" id="KW-0804">Transcription</keyword>
<comment type="function">
    <text evidence="13">In the presence of manganese, represses expression of mntH and mntS. Up-regulates expression of mntP.</text>
</comment>
<dbReference type="SUPFAM" id="SSF46785">
    <property type="entry name" value="Winged helix' DNA-binding domain"/>
    <property type="match status" value="1"/>
</dbReference>
<evidence type="ECO:0000256" key="7">
    <source>
        <dbReference type="ARBA" id="ARBA00023004"/>
    </source>
</evidence>
<dbReference type="InterPro" id="IPR036421">
    <property type="entry name" value="Fe_dep_repressor_sf"/>
</dbReference>
<dbReference type="Proteomes" id="UP000184233">
    <property type="component" value="Unassembled WGS sequence"/>
</dbReference>
<dbReference type="GO" id="GO:0003700">
    <property type="term" value="F:DNA-binding transcription factor activity"/>
    <property type="evidence" value="ECO:0007669"/>
    <property type="project" value="InterPro"/>
</dbReference>
<comment type="caution">
    <text evidence="16">The sequence shown here is derived from an EMBL/GenBank/DDBJ whole genome shotgun (WGS) entry which is preliminary data.</text>
</comment>
<name>A0A1M3L6K1_9BACT</name>
<dbReference type="InterPro" id="IPR022689">
    <property type="entry name" value="Iron_dep_repressor"/>
</dbReference>
<dbReference type="Pfam" id="PF02742">
    <property type="entry name" value="Fe_dep_repr_C"/>
    <property type="match status" value="1"/>
</dbReference>
<evidence type="ECO:0000256" key="9">
    <source>
        <dbReference type="ARBA" id="ARBA00023125"/>
    </source>
</evidence>
<dbReference type="GO" id="GO:0046914">
    <property type="term" value="F:transition metal ion binding"/>
    <property type="evidence" value="ECO:0007669"/>
    <property type="project" value="InterPro"/>
</dbReference>
<dbReference type="InterPro" id="IPR036390">
    <property type="entry name" value="WH_DNA-bd_sf"/>
</dbReference>
<dbReference type="EMBL" id="MKVH01000002">
    <property type="protein sequence ID" value="OJX61190.1"/>
    <property type="molecule type" value="Genomic_DNA"/>
</dbReference>
<comment type="subunit">
    <text evidence="3">Homodimer.</text>
</comment>
<dbReference type="Pfam" id="PF01325">
    <property type="entry name" value="Fe_dep_repress"/>
    <property type="match status" value="1"/>
</dbReference>
<evidence type="ECO:0000256" key="13">
    <source>
        <dbReference type="ARBA" id="ARBA00025185"/>
    </source>
</evidence>
<comment type="similarity">
    <text evidence="2">Belongs to the DtxR/MntR family.</text>
</comment>
<keyword evidence="7" id="KW-0408">Iron</keyword>
<dbReference type="InterPro" id="IPR022687">
    <property type="entry name" value="HTH_DTXR"/>
</dbReference>
<dbReference type="InterPro" id="IPR038157">
    <property type="entry name" value="FeoA_core_dom"/>
</dbReference>
<dbReference type="SUPFAM" id="SSF47979">
    <property type="entry name" value="Iron-dependent repressor protein, dimerization domain"/>
    <property type="match status" value="1"/>
</dbReference>
<evidence type="ECO:0000313" key="16">
    <source>
        <dbReference type="EMBL" id="OJX61190.1"/>
    </source>
</evidence>
<dbReference type="Pfam" id="PF04023">
    <property type="entry name" value="FeoA"/>
    <property type="match status" value="1"/>
</dbReference>
<dbReference type="PROSITE" id="PS50944">
    <property type="entry name" value="HTH_DTXR"/>
    <property type="match status" value="1"/>
</dbReference>
<evidence type="ECO:0000256" key="14">
    <source>
        <dbReference type="ARBA" id="ARBA00032593"/>
    </source>
</evidence>
<evidence type="ECO:0000256" key="3">
    <source>
        <dbReference type="ARBA" id="ARBA00011738"/>
    </source>
</evidence>
<comment type="subcellular location">
    <subcellularLocation>
        <location evidence="1">Cytoplasm</location>
    </subcellularLocation>
</comment>
<dbReference type="InterPro" id="IPR008988">
    <property type="entry name" value="Transcriptional_repressor_C"/>
</dbReference>
<keyword evidence="9" id="KW-0238">DNA-binding</keyword>
<dbReference type="InterPro" id="IPR036388">
    <property type="entry name" value="WH-like_DNA-bd_sf"/>
</dbReference>
<accession>A0A1M3L6K1</accession>
<dbReference type="InterPro" id="IPR050536">
    <property type="entry name" value="DtxR_MntR_Metal-Reg"/>
</dbReference>
<dbReference type="FunFam" id="1.10.60.10:FF:000004">
    <property type="entry name" value="DtxR family transcriptional regulator"/>
    <property type="match status" value="1"/>
</dbReference>
<evidence type="ECO:0000256" key="4">
    <source>
        <dbReference type="ARBA" id="ARBA00022386"/>
    </source>
</evidence>
<evidence type="ECO:0000313" key="17">
    <source>
        <dbReference type="Proteomes" id="UP000184233"/>
    </source>
</evidence>
<dbReference type="PANTHER" id="PTHR33238:SF11">
    <property type="entry name" value="TRANSCRIPTIONAL REGULATOR MNTR"/>
    <property type="match status" value="1"/>
</dbReference>
<dbReference type="Gene3D" id="1.10.60.10">
    <property type="entry name" value="Iron dependent repressor, metal binding and dimerisation domain"/>
    <property type="match status" value="1"/>
</dbReference>
<organism evidence="16 17">
    <name type="scientific">Candidatus Kapaibacterium thiocyanatum</name>
    <dbReference type="NCBI Taxonomy" id="1895771"/>
    <lineage>
        <taxon>Bacteria</taxon>
        <taxon>Pseudomonadati</taxon>
        <taxon>Candidatus Kapaibacteriota</taxon>
        <taxon>Candidatus Kapaibacteriia</taxon>
        <taxon>Candidatus Kapaibacteriales</taxon>
        <taxon>Candidatus Kapaibacteriaceae</taxon>
        <taxon>Candidatus Kapaibacterium</taxon>
    </lineage>
</organism>
<keyword evidence="8" id="KW-0805">Transcription regulation</keyword>
<gene>
    <name evidence="16" type="ORF">BGO89_00965</name>
</gene>
<evidence type="ECO:0000256" key="11">
    <source>
        <dbReference type="ARBA" id="ARBA00023163"/>
    </source>
</evidence>
<dbReference type="PANTHER" id="PTHR33238">
    <property type="entry name" value="IRON (METAL) DEPENDENT REPRESSOR, DTXR FAMILY"/>
    <property type="match status" value="1"/>
</dbReference>
<evidence type="ECO:0000256" key="2">
    <source>
        <dbReference type="ARBA" id="ARBA00007871"/>
    </source>
</evidence>
<dbReference type="Gene3D" id="2.30.30.90">
    <property type="match status" value="1"/>
</dbReference>
<dbReference type="GO" id="GO:0005737">
    <property type="term" value="C:cytoplasm"/>
    <property type="evidence" value="ECO:0007669"/>
    <property type="project" value="UniProtKB-SubCell"/>
</dbReference>
<protein>
    <recommendedName>
        <fullName evidence="4">Transcriptional regulator MntR</fullName>
    </recommendedName>
    <alternativeName>
        <fullName evidence="14">Manganese transport regulator</fullName>
    </alternativeName>
</protein>
<dbReference type="AlphaFoldDB" id="A0A1M3L6K1"/>
<evidence type="ECO:0000256" key="12">
    <source>
        <dbReference type="ARBA" id="ARBA00023211"/>
    </source>
</evidence>
<sequence>MMMRSLSKSMQDYVKAIYLLTRNGAASTTDIAARLSIAPASVTAMLKRLSELQLVHYESYRGVELTHAGVKIALELIRHHRLLELYLAEALGYSWDKVHDEAEQLEHHISEEFEDRIATILGDPSYDPHGDPIPTKDGRMPPTVTERLADANVRETVVIRRVNSHDRQLLQTLAEEGVGLHTSVRVLERNDEGGLTIAVGRKKITLSRKAVENIYVERPAAA</sequence>
<dbReference type="InterPro" id="IPR007167">
    <property type="entry name" value="Fe-transptr_FeoA-like"/>
</dbReference>
<evidence type="ECO:0000256" key="6">
    <source>
        <dbReference type="ARBA" id="ARBA00022491"/>
    </source>
</evidence>
<keyword evidence="12" id="KW-0464">Manganese</keyword>
<dbReference type="SUPFAM" id="SSF50037">
    <property type="entry name" value="C-terminal domain of transcriptional repressors"/>
    <property type="match status" value="1"/>
</dbReference>
<dbReference type="SMART" id="SM00899">
    <property type="entry name" value="FeoA"/>
    <property type="match status" value="1"/>
</dbReference>
<dbReference type="GO" id="GO:0046983">
    <property type="term" value="F:protein dimerization activity"/>
    <property type="evidence" value="ECO:0007669"/>
    <property type="project" value="InterPro"/>
</dbReference>
<evidence type="ECO:0000256" key="8">
    <source>
        <dbReference type="ARBA" id="ARBA00023015"/>
    </source>
</evidence>
<evidence type="ECO:0000256" key="5">
    <source>
        <dbReference type="ARBA" id="ARBA00022490"/>
    </source>
</evidence>
<evidence type="ECO:0000259" key="15">
    <source>
        <dbReference type="PROSITE" id="PS50944"/>
    </source>
</evidence>
<keyword evidence="10" id="KW-0010">Activator</keyword>
<dbReference type="STRING" id="1895771.BGO89_00965"/>
<dbReference type="InterPro" id="IPR001367">
    <property type="entry name" value="Fe_dep_repressor"/>
</dbReference>
<keyword evidence="6" id="KW-0678">Repressor</keyword>
<dbReference type="SMART" id="SM00529">
    <property type="entry name" value="HTH_DTXR"/>
    <property type="match status" value="1"/>
</dbReference>
<dbReference type="GO" id="GO:0003677">
    <property type="term" value="F:DNA binding"/>
    <property type="evidence" value="ECO:0007669"/>
    <property type="project" value="UniProtKB-KW"/>
</dbReference>
<feature type="domain" description="HTH dtxR-type" evidence="15">
    <location>
        <begin position="6"/>
        <end position="66"/>
    </location>
</feature>
<proteinExistence type="inferred from homology"/>
<dbReference type="Gene3D" id="1.10.10.10">
    <property type="entry name" value="Winged helix-like DNA-binding domain superfamily/Winged helix DNA-binding domain"/>
    <property type="match status" value="1"/>
</dbReference>
<reference evidence="16 17" key="1">
    <citation type="submission" date="2016-09" db="EMBL/GenBank/DDBJ databases">
        <title>Genome-resolved meta-omics ties microbial dynamics to process performance in biotechnology for thiocyanate degradation.</title>
        <authorList>
            <person name="Kantor R.S."/>
            <person name="Huddy R.J."/>
            <person name="Iyer R."/>
            <person name="Thomas B.C."/>
            <person name="Brown C.T."/>
            <person name="Anantharaman K."/>
            <person name="Tringe S."/>
            <person name="Hettich R.L."/>
            <person name="Harrison S.T."/>
            <person name="Banfield J.F."/>
        </authorList>
    </citation>
    <scope>NUCLEOTIDE SEQUENCE [LARGE SCALE GENOMIC DNA]</scope>
    <source>
        <strain evidence="16">59-99</strain>
    </source>
</reference>
<keyword evidence="5" id="KW-0963">Cytoplasm</keyword>
<evidence type="ECO:0000256" key="1">
    <source>
        <dbReference type="ARBA" id="ARBA00004496"/>
    </source>
</evidence>